<proteinExistence type="predicted"/>
<protein>
    <submittedName>
        <fullName evidence="1">Uncharacterized protein</fullName>
    </submittedName>
</protein>
<name>A0ACC0X5H2_9ROSI</name>
<sequence length="38" mass="4315">MALLYMSFGHFLQKGIILPLLSSQRRLYMNSAPLFSGL</sequence>
<accession>A0ACC0X5H2</accession>
<evidence type="ECO:0000313" key="2">
    <source>
        <dbReference type="Proteomes" id="UP001163603"/>
    </source>
</evidence>
<dbReference type="Proteomes" id="UP001163603">
    <property type="component" value="Chromosome 14"/>
</dbReference>
<evidence type="ECO:0000313" key="1">
    <source>
        <dbReference type="EMBL" id="KAJ0010077.1"/>
    </source>
</evidence>
<dbReference type="EMBL" id="CM047749">
    <property type="protein sequence ID" value="KAJ0010077.1"/>
    <property type="molecule type" value="Genomic_DNA"/>
</dbReference>
<comment type="caution">
    <text evidence="1">The sequence shown here is derived from an EMBL/GenBank/DDBJ whole genome shotgun (WGS) entry which is preliminary data.</text>
</comment>
<keyword evidence="2" id="KW-1185">Reference proteome</keyword>
<organism evidence="1 2">
    <name type="scientific">Pistacia integerrima</name>
    <dbReference type="NCBI Taxonomy" id="434235"/>
    <lineage>
        <taxon>Eukaryota</taxon>
        <taxon>Viridiplantae</taxon>
        <taxon>Streptophyta</taxon>
        <taxon>Embryophyta</taxon>
        <taxon>Tracheophyta</taxon>
        <taxon>Spermatophyta</taxon>
        <taxon>Magnoliopsida</taxon>
        <taxon>eudicotyledons</taxon>
        <taxon>Gunneridae</taxon>
        <taxon>Pentapetalae</taxon>
        <taxon>rosids</taxon>
        <taxon>malvids</taxon>
        <taxon>Sapindales</taxon>
        <taxon>Anacardiaceae</taxon>
        <taxon>Pistacia</taxon>
    </lineage>
</organism>
<gene>
    <name evidence="1" type="ORF">Pint_33733</name>
</gene>
<reference evidence="2" key="1">
    <citation type="journal article" date="2023" name="G3 (Bethesda)">
        <title>Genome assembly and association tests identify interacting loci associated with vigor, precocity, and sex in interspecific pistachio rootstocks.</title>
        <authorList>
            <person name="Palmer W."/>
            <person name="Jacygrad E."/>
            <person name="Sagayaradj S."/>
            <person name="Cavanaugh K."/>
            <person name="Han R."/>
            <person name="Bertier L."/>
            <person name="Beede B."/>
            <person name="Kafkas S."/>
            <person name="Golino D."/>
            <person name="Preece J."/>
            <person name="Michelmore R."/>
        </authorList>
    </citation>
    <scope>NUCLEOTIDE SEQUENCE [LARGE SCALE GENOMIC DNA]</scope>
</reference>